<reference evidence="4 5" key="1">
    <citation type="submission" date="2024-06" db="EMBL/GenBank/DDBJ databases">
        <title>Novosphingobium rhizovicinus M1R2S20.</title>
        <authorList>
            <person name="Sun J.-Q."/>
        </authorList>
    </citation>
    <scope>NUCLEOTIDE SEQUENCE [LARGE SCALE GENOMIC DNA]</scope>
    <source>
        <strain evidence="4 5">M1R2S20</strain>
    </source>
</reference>
<dbReference type="EMBL" id="JBFNXR010000034">
    <property type="protein sequence ID" value="MEW9855588.1"/>
    <property type="molecule type" value="Genomic_DNA"/>
</dbReference>
<comment type="caution">
    <text evidence="4">The sequence shown here is derived from an EMBL/GenBank/DDBJ whole genome shotgun (WGS) entry which is preliminary data.</text>
</comment>
<dbReference type="CDD" id="cd05233">
    <property type="entry name" value="SDR_c"/>
    <property type="match status" value="1"/>
</dbReference>
<evidence type="ECO:0000313" key="5">
    <source>
        <dbReference type="Proteomes" id="UP001556118"/>
    </source>
</evidence>
<dbReference type="InterPro" id="IPR057326">
    <property type="entry name" value="KR_dom"/>
</dbReference>
<evidence type="ECO:0000256" key="2">
    <source>
        <dbReference type="ARBA" id="ARBA00023002"/>
    </source>
</evidence>
<dbReference type="SMART" id="SM00822">
    <property type="entry name" value="PKS_KR"/>
    <property type="match status" value="1"/>
</dbReference>
<protein>
    <submittedName>
        <fullName evidence="4">SDR family NAD(P)-dependent oxidoreductase</fullName>
        <ecNumber evidence="4">1.1.1.-</ecNumber>
    </submittedName>
</protein>
<dbReference type="SUPFAM" id="SSF51735">
    <property type="entry name" value="NAD(P)-binding Rossmann-fold domains"/>
    <property type="match status" value="1"/>
</dbReference>
<proteinExistence type="inferred from homology"/>
<gene>
    <name evidence="4" type="ORF">ABUH87_10480</name>
</gene>
<dbReference type="RefSeq" id="WP_367773324.1">
    <property type="nucleotide sequence ID" value="NZ_JBFNXR010000034.1"/>
</dbReference>
<sequence length="255" mass="26457">MSYAIDLSGHVAVVTGGSRGLGRAIARGLSQAGASVAIASRKLDACEALADELVGRGGLASAHAFDASEWDSCDRLFTEVTERWGGANILVNNAGKSPVEPSSIETSEAAFDHVIAVNLRSAFRLCALFGEQMQQRGKGTIVNVSSSGALRPEPGFAPYAAAKAGLHVLTQTFAKEFGPAVRVNTVMPGPFHTDGTKAWSRTDGFAEHARKNMPLGRGGEPEEIVGAVLYLVSDLSSYATGSCLAVDGGHAVARG</sequence>
<accession>A0ABV3RBV1</accession>
<feature type="domain" description="Ketoreductase" evidence="3">
    <location>
        <begin position="10"/>
        <end position="205"/>
    </location>
</feature>
<dbReference type="PROSITE" id="PS00061">
    <property type="entry name" value="ADH_SHORT"/>
    <property type="match status" value="1"/>
</dbReference>
<dbReference type="PANTHER" id="PTHR43639">
    <property type="entry name" value="OXIDOREDUCTASE, SHORT-CHAIN DEHYDROGENASE/REDUCTASE FAMILY (AFU_ORTHOLOGUE AFUA_5G02870)"/>
    <property type="match status" value="1"/>
</dbReference>
<dbReference type="GO" id="GO:0016491">
    <property type="term" value="F:oxidoreductase activity"/>
    <property type="evidence" value="ECO:0007669"/>
    <property type="project" value="UniProtKB-KW"/>
</dbReference>
<dbReference type="Pfam" id="PF13561">
    <property type="entry name" value="adh_short_C2"/>
    <property type="match status" value="1"/>
</dbReference>
<dbReference type="PRINTS" id="PR00080">
    <property type="entry name" value="SDRFAMILY"/>
</dbReference>
<dbReference type="NCBIfam" id="NF005559">
    <property type="entry name" value="PRK07231.1"/>
    <property type="match status" value="1"/>
</dbReference>
<evidence type="ECO:0000313" key="4">
    <source>
        <dbReference type="EMBL" id="MEW9855588.1"/>
    </source>
</evidence>
<evidence type="ECO:0000256" key="1">
    <source>
        <dbReference type="ARBA" id="ARBA00006484"/>
    </source>
</evidence>
<keyword evidence="2 4" id="KW-0560">Oxidoreductase</keyword>
<keyword evidence="5" id="KW-1185">Reference proteome</keyword>
<name>A0ABV3RBV1_9SPHN</name>
<comment type="similarity">
    <text evidence="1">Belongs to the short-chain dehydrogenases/reductases (SDR) family.</text>
</comment>
<organism evidence="4 5">
    <name type="scientific">Novosphingobium rhizovicinum</name>
    <dbReference type="NCBI Taxonomy" id="3228928"/>
    <lineage>
        <taxon>Bacteria</taxon>
        <taxon>Pseudomonadati</taxon>
        <taxon>Pseudomonadota</taxon>
        <taxon>Alphaproteobacteria</taxon>
        <taxon>Sphingomonadales</taxon>
        <taxon>Sphingomonadaceae</taxon>
        <taxon>Novosphingobium</taxon>
    </lineage>
</organism>
<dbReference type="InterPro" id="IPR036291">
    <property type="entry name" value="NAD(P)-bd_dom_sf"/>
</dbReference>
<dbReference type="EC" id="1.1.1.-" evidence="4"/>
<evidence type="ECO:0000259" key="3">
    <source>
        <dbReference type="SMART" id="SM00822"/>
    </source>
</evidence>
<dbReference type="Proteomes" id="UP001556118">
    <property type="component" value="Unassembled WGS sequence"/>
</dbReference>
<dbReference type="InterPro" id="IPR002347">
    <property type="entry name" value="SDR_fam"/>
</dbReference>
<dbReference type="Gene3D" id="3.40.50.720">
    <property type="entry name" value="NAD(P)-binding Rossmann-like Domain"/>
    <property type="match status" value="1"/>
</dbReference>
<dbReference type="InterPro" id="IPR020904">
    <property type="entry name" value="Sc_DH/Rdtase_CS"/>
</dbReference>
<dbReference type="PRINTS" id="PR00081">
    <property type="entry name" value="GDHRDH"/>
</dbReference>
<dbReference type="PANTHER" id="PTHR43639:SF1">
    <property type="entry name" value="SHORT-CHAIN DEHYDROGENASE_REDUCTASE FAMILY PROTEIN"/>
    <property type="match status" value="1"/>
</dbReference>